<organism evidence="1 2">
    <name type="scientific">Caloranaerobacter azorensis DSM 13643</name>
    <dbReference type="NCBI Taxonomy" id="1121264"/>
    <lineage>
        <taxon>Bacteria</taxon>
        <taxon>Bacillati</taxon>
        <taxon>Bacillota</taxon>
        <taxon>Tissierellia</taxon>
        <taxon>Tissierellales</taxon>
        <taxon>Thermohalobacteraceae</taxon>
        <taxon>Caloranaerobacter</taxon>
    </lineage>
</organism>
<dbReference type="RefSeq" id="WP_073197784.1">
    <property type="nucleotide sequence ID" value="NZ_FQXO01000091.1"/>
</dbReference>
<gene>
    <name evidence="1" type="ORF">SAMN02745135_02321</name>
</gene>
<sequence>MIQLEVLRLEINYFLHIIKNNFGYEDKSLAEEAMNLLINHFLFGHNKEICSSYISRINYYISIIEKLDDIECNNLKLNIPNIIKLLNTIKLELS</sequence>
<evidence type="ECO:0000313" key="2">
    <source>
        <dbReference type="Proteomes" id="UP000183967"/>
    </source>
</evidence>
<evidence type="ECO:0000313" key="1">
    <source>
        <dbReference type="EMBL" id="SHH83204.1"/>
    </source>
</evidence>
<accession>A0A1M5W7P7</accession>
<reference evidence="2" key="1">
    <citation type="submission" date="2016-11" db="EMBL/GenBank/DDBJ databases">
        <authorList>
            <person name="Varghese N."/>
            <person name="Submissions S."/>
        </authorList>
    </citation>
    <scope>NUCLEOTIDE SEQUENCE [LARGE SCALE GENOMIC DNA]</scope>
    <source>
        <strain evidence="2">DSM 13643</strain>
    </source>
</reference>
<proteinExistence type="predicted"/>
<dbReference type="OrthoDB" id="1954788at2"/>
<name>A0A1M5W7P7_9FIRM</name>
<dbReference type="EMBL" id="FQXO01000091">
    <property type="protein sequence ID" value="SHH83204.1"/>
    <property type="molecule type" value="Genomic_DNA"/>
</dbReference>
<keyword evidence="2" id="KW-1185">Reference proteome</keyword>
<protein>
    <submittedName>
        <fullName evidence="1">Uncharacterized protein</fullName>
    </submittedName>
</protein>
<dbReference type="Proteomes" id="UP000183967">
    <property type="component" value="Unassembled WGS sequence"/>
</dbReference>
<dbReference type="AlphaFoldDB" id="A0A1M5W7P7"/>